<organism evidence="1 2">
    <name type="scientific">Bradyrhizobium lablabi</name>
    <dbReference type="NCBI Taxonomy" id="722472"/>
    <lineage>
        <taxon>Bacteria</taxon>
        <taxon>Pseudomonadati</taxon>
        <taxon>Pseudomonadota</taxon>
        <taxon>Alphaproteobacteria</taxon>
        <taxon>Hyphomicrobiales</taxon>
        <taxon>Nitrobacteraceae</taxon>
        <taxon>Bradyrhizobium</taxon>
    </lineage>
</organism>
<sequence>MTAKQLLEQAVRADRLAKSIMDAYASNALMEYARECREQAERIAIASSHHQTPTSQIHLS</sequence>
<evidence type="ECO:0000313" key="1">
    <source>
        <dbReference type="EMBL" id="SEC36155.1"/>
    </source>
</evidence>
<dbReference type="Proteomes" id="UP000183208">
    <property type="component" value="Unassembled WGS sequence"/>
</dbReference>
<accession>A0A1M6TYT2</accession>
<protein>
    <submittedName>
        <fullName evidence="1">Uncharacterized protein</fullName>
    </submittedName>
</protein>
<evidence type="ECO:0000313" key="2">
    <source>
        <dbReference type="Proteomes" id="UP000183208"/>
    </source>
</evidence>
<name>A0A1M6TYT2_9BRAD</name>
<gene>
    <name evidence="1" type="ORF">SAMN05444171_1230</name>
</gene>
<dbReference type="EMBL" id="FNTI01000001">
    <property type="protein sequence ID" value="SEC36155.1"/>
    <property type="molecule type" value="Genomic_DNA"/>
</dbReference>
<proteinExistence type="predicted"/>
<dbReference type="AlphaFoldDB" id="A0A1M6TYT2"/>
<reference evidence="1 2" key="1">
    <citation type="submission" date="2016-10" db="EMBL/GenBank/DDBJ databases">
        <authorList>
            <person name="de Groot N.N."/>
        </authorList>
    </citation>
    <scope>NUCLEOTIDE SEQUENCE [LARGE SCALE GENOMIC DNA]</scope>
    <source>
        <strain evidence="1 2">GAS522</strain>
    </source>
</reference>